<dbReference type="Pfam" id="PF00528">
    <property type="entry name" value="BPD_transp_1"/>
    <property type="match status" value="1"/>
</dbReference>
<gene>
    <name evidence="12" type="ORF">SAMN02744124_00448</name>
</gene>
<name>A0ABY1LSM4_9BACL</name>
<dbReference type="NCBIfam" id="NF038017">
    <property type="entry name" value="ABC_perm1"/>
    <property type="match status" value="1"/>
</dbReference>
<comment type="subcellular location">
    <subcellularLocation>
        <location evidence="1 9">Cell membrane</location>
        <topology evidence="1 9">Multi-pass membrane protein</topology>
    </subcellularLocation>
</comment>
<keyword evidence="5 10" id="KW-0500">Molybdenum</keyword>
<evidence type="ECO:0000256" key="10">
    <source>
        <dbReference type="RuleBase" id="RU365097"/>
    </source>
</evidence>
<feature type="transmembrane region" description="Helical" evidence="9">
    <location>
        <begin position="139"/>
        <end position="161"/>
    </location>
</feature>
<feature type="transmembrane region" description="Helical" evidence="9">
    <location>
        <begin position="199"/>
        <end position="217"/>
    </location>
</feature>
<keyword evidence="8 9" id="KW-0472">Membrane</keyword>
<feature type="domain" description="ABC transmembrane type-1" evidence="11">
    <location>
        <begin position="14"/>
        <end position="216"/>
    </location>
</feature>
<evidence type="ECO:0000256" key="3">
    <source>
        <dbReference type="ARBA" id="ARBA00022448"/>
    </source>
</evidence>
<evidence type="ECO:0000313" key="12">
    <source>
        <dbReference type="EMBL" id="SME95804.1"/>
    </source>
</evidence>
<dbReference type="InterPro" id="IPR035906">
    <property type="entry name" value="MetI-like_sf"/>
</dbReference>
<keyword evidence="3 9" id="KW-0813">Transport</keyword>
<keyword evidence="7 9" id="KW-1133">Transmembrane helix</keyword>
<dbReference type="PANTHER" id="PTHR30183:SF3">
    <property type="entry name" value="MOLYBDENUM TRANSPORT SYSTEM PERMEASE PROTEIN MODB"/>
    <property type="match status" value="1"/>
</dbReference>
<evidence type="ECO:0000256" key="4">
    <source>
        <dbReference type="ARBA" id="ARBA00022475"/>
    </source>
</evidence>
<dbReference type="CDD" id="cd06261">
    <property type="entry name" value="TM_PBP2"/>
    <property type="match status" value="1"/>
</dbReference>
<feature type="transmembrane region" description="Helical" evidence="9">
    <location>
        <begin position="49"/>
        <end position="74"/>
    </location>
</feature>
<dbReference type="NCBIfam" id="TIGR02141">
    <property type="entry name" value="modB_ABC"/>
    <property type="match status" value="1"/>
</dbReference>
<evidence type="ECO:0000256" key="1">
    <source>
        <dbReference type="ARBA" id="ARBA00004651"/>
    </source>
</evidence>
<evidence type="ECO:0000256" key="5">
    <source>
        <dbReference type="ARBA" id="ARBA00022505"/>
    </source>
</evidence>
<comment type="similarity">
    <text evidence="2 10">Belongs to the binding-protein-dependent transport system permease family. CysTW subfamily.</text>
</comment>
<feature type="transmembrane region" description="Helical" evidence="9">
    <location>
        <begin position="16"/>
        <end position="37"/>
    </location>
</feature>
<comment type="caution">
    <text evidence="12">The sequence shown here is derived from an EMBL/GenBank/DDBJ whole genome shotgun (WGS) entry which is preliminary data.</text>
</comment>
<sequence>MHTFEFSDSFWEPVTLSLQVSIAATIIAFAAGLLVAWRMSAATFYGKTLVETAFLLPLVLPPSVVGFILLVVLGKNSWIGQAAERLFHISFVFQPIGAVVAAAVVSFPLIYQTLKSGFLEVDKHLKDAARSQGAGEWQVLIYIVLPLAARSLQAAFILGFARALGEFGATMMIAGNIPGRTQTIPTAIYFAVDTGNLQLAWALTGCTILLSFGLLMISSRLRNDR</sequence>
<keyword evidence="4 10" id="KW-1003">Cell membrane</keyword>
<keyword evidence="13" id="KW-1185">Reference proteome</keyword>
<feature type="transmembrane region" description="Helical" evidence="9">
    <location>
        <begin position="86"/>
        <end position="111"/>
    </location>
</feature>
<evidence type="ECO:0000256" key="9">
    <source>
        <dbReference type="RuleBase" id="RU363032"/>
    </source>
</evidence>
<reference evidence="12 13" key="1">
    <citation type="submission" date="2017-04" db="EMBL/GenBank/DDBJ databases">
        <authorList>
            <person name="Varghese N."/>
            <person name="Submissions S."/>
        </authorList>
    </citation>
    <scope>NUCLEOTIDE SEQUENCE [LARGE SCALE GENOMIC DNA]</scope>
    <source>
        <strain evidence="12 13">J12</strain>
    </source>
</reference>
<evidence type="ECO:0000259" key="11">
    <source>
        <dbReference type="PROSITE" id="PS50928"/>
    </source>
</evidence>
<dbReference type="Proteomes" id="UP000192939">
    <property type="component" value="Unassembled WGS sequence"/>
</dbReference>
<evidence type="ECO:0000256" key="8">
    <source>
        <dbReference type="ARBA" id="ARBA00023136"/>
    </source>
</evidence>
<organism evidence="12 13">
    <name type="scientific">Paenibacillus barengoltzii J12</name>
    <dbReference type="NCBI Taxonomy" id="935846"/>
    <lineage>
        <taxon>Bacteria</taxon>
        <taxon>Bacillati</taxon>
        <taxon>Bacillota</taxon>
        <taxon>Bacilli</taxon>
        <taxon>Bacillales</taxon>
        <taxon>Paenibacillaceae</taxon>
        <taxon>Paenibacillus</taxon>
    </lineage>
</organism>
<evidence type="ECO:0000256" key="7">
    <source>
        <dbReference type="ARBA" id="ARBA00022989"/>
    </source>
</evidence>
<comment type="function">
    <text evidence="10">Part of the binding-protein-dependent transport system for molybdenum; probably responsible for the translocation of the substrate across the membrane.</text>
</comment>
<proteinExistence type="inferred from homology"/>
<dbReference type="EMBL" id="FXAE01000003">
    <property type="protein sequence ID" value="SME95804.1"/>
    <property type="molecule type" value="Genomic_DNA"/>
</dbReference>
<keyword evidence="6 9" id="KW-0812">Transmembrane</keyword>
<dbReference type="Gene3D" id="1.10.3720.10">
    <property type="entry name" value="MetI-like"/>
    <property type="match status" value="1"/>
</dbReference>
<dbReference type="PANTHER" id="PTHR30183">
    <property type="entry name" value="MOLYBDENUM TRANSPORT SYSTEM PERMEASE PROTEIN MODB"/>
    <property type="match status" value="1"/>
</dbReference>
<dbReference type="RefSeq" id="WP_085278220.1">
    <property type="nucleotide sequence ID" value="NZ_FXAE01000003.1"/>
</dbReference>
<dbReference type="InterPro" id="IPR000515">
    <property type="entry name" value="MetI-like"/>
</dbReference>
<dbReference type="PROSITE" id="PS50928">
    <property type="entry name" value="ABC_TM1"/>
    <property type="match status" value="1"/>
</dbReference>
<protein>
    <recommendedName>
        <fullName evidence="10">Molybdenum transport system permease</fullName>
    </recommendedName>
</protein>
<dbReference type="SUPFAM" id="SSF161098">
    <property type="entry name" value="MetI-like"/>
    <property type="match status" value="1"/>
</dbReference>
<dbReference type="InterPro" id="IPR049783">
    <property type="entry name" value="ABC_perm_TupB-like"/>
</dbReference>
<evidence type="ECO:0000313" key="13">
    <source>
        <dbReference type="Proteomes" id="UP000192939"/>
    </source>
</evidence>
<accession>A0ABY1LSM4</accession>
<dbReference type="InterPro" id="IPR011867">
    <property type="entry name" value="ModB_ABC"/>
</dbReference>
<evidence type="ECO:0000256" key="2">
    <source>
        <dbReference type="ARBA" id="ARBA00007069"/>
    </source>
</evidence>
<evidence type="ECO:0000256" key="6">
    <source>
        <dbReference type="ARBA" id="ARBA00022692"/>
    </source>
</evidence>